<dbReference type="PANTHER" id="PTHR12820">
    <property type="entry name" value="VACUOLAR SORTING PROTEIN 53"/>
    <property type="match status" value="1"/>
</dbReference>
<name>A0ABV2AGL1_9EUKA</name>
<evidence type="ECO:0000313" key="2">
    <source>
        <dbReference type="Proteomes" id="UP001439008"/>
    </source>
</evidence>
<proteinExistence type="predicted"/>
<protein>
    <submittedName>
        <fullName evidence="1">Vacuolar protein sorting-associated protein 53</fullName>
    </submittedName>
</protein>
<dbReference type="EMBL" id="JBDODL010000125">
    <property type="protein sequence ID" value="MES1918782.1"/>
    <property type="molecule type" value="Genomic_DNA"/>
</dbReference>
<accession>A0ABV2AGL1</accession>
<comment type="caution">
    <text evidence="1">The sequence shown here is derived from an EMBL/GenBank/DDBJ whole genome shotgun (WGS) entry which is preliminary data.</text>
</comment>
<dbReference type="InterPro" id="IPR039766">
    <property type="entry name" value="Vps53"/>
</dbReference>
<reference evidence="1 2" key="1">
    <citation type="journal article" date="2024" name="BMC Biol.">
        <title>Comparative genomics of Ascetosporea gives new insight into the evolutionary basis for animal parasitism in Rhizaria.</title>
        <authorList>
            <person name="Hiltunen Thoren M."/>
            <person name="Onut-Brannstrom I."/>
            <person name="Alfjorden A."/>
            <person name="Peckova H."/>
            <person name="Swords F."/>
            <person name="Hooper C."/>
            <person name="Holzer A.S."/>
            <person name="Bass D."/>
            <person name="Burki F."/>
        </authorList>
    </citation>
    <scope>NUCLEOTIDE SEQUENCE [LARGE SCALE GENOMIC DNA]</scope>
    <source>
        <strain evidence="1">20-A016</strain>
    </source>
</reference>
<keyword evidence="2" id="KW-1185">Reference proteome</keyword>
<dbReference type="Proteomes" id="UP001439008">
    <property type="component" value="Unassembled WGS sequence"/>
</dbReference>
<sequence length="251" mass="29599">KIEQISEERPLEMLTLILKTTSYIEEIVLQLKKRIFKDCQKINFKTDFDFHKLEEINIKLANNTLNNISDLINEKCEPILRETNKLNLAKLKTLGEPSRFTEALSVIIERKFVILRQNLVTEHYLIFCGRFLAKFYQIFNDFIQNCRMVRKIGAQQLLLDHYTIKSHIQRNILSSDEQTSDNLLKKIILAKSENLEKKLKLLSSEEFSVKKFCQFFPTFGKTELKKILSIKFGDSADTKKYYKDFETLNKN</sequence>
<feature type="non-terminal residue" evidence="1">
    <location>
        <position position="1"/>
    </location>
</feature>
<gene>
    <name evidence="1" type="primary">VPS53</name>
    <name evidence="1" type="ORF">MHBO_000691</name>
</gene>
<organism evidence="1 2">
    <name type="scientific">Bonamia ostreae</name>
    <dbReference type="NCBI Taxonomy" id="126728"/>
    <lineage>
        <taxon>Eukaryota</taxon>
        <taxon>Sar</taxon>
        <taxon>Rhizaria</taxon>
        <taxon>Endomyxa</taxon>
        <taxon>Ascetosporea</taxon>
        <taxon>Haplosporida</taxon>
        <taxon>Bonamia</taxon>
    </lineage>
</organism>
<dbReference type="PANTHER" id="PTHR12820:SF0">
    <property type="entry name" value="VACUOLAR PROTEIN SORTING-ASSOCIATED PROTEIN 53 HOMOLOG"/>
    <property type="match status" value="1"/>
</dbReference>
<evidence type="ECO:0000313" key="1">
    <source>
        <dbReference type="EMBL" id="MES1918782.1"/>
    </source>
</evidence>